<dbReference type="InterPro" id="IPR035940">
    <property type="entry name" value="CAP_sf"/>
</dbReference>
<keyword evidence="1" id="KW-0472">Membrane</keyword>
<dbReference type="Proteomes" id="UP000176479">
    <property type="component" value="Unassembled WGS sequence"/>
</dbReference>
<name>A0A1F6XWW9_9BACT</name>
<protein>
    <recommendedName>
        <fullName evidence="2">SCP domain-containing protein</fullName>
    </recommendedName>
</protein>
<dbReference type="PANTHER" id="PTHR31157">
    <property type="entry name" value="SCP DOMAIN-CONTAINING PROTEIN"/>
    <property type="match status" value="1"/>
</dbReference>
<organism evidence="3 4">
    <name type="scientific">Candidatus Nomurabacteria bacterium RIFCSPLOWO2_02_FULL_40_10</name>
    <dbReference type="NCBI Taxonomy" id="1801786"/>
    <lineage>
        <taxon>Bacteria</taxon>
        <taxon>Candidatus Nomuraibacteriota</taxon>
    </lineage>
</organism>
<dbReference type="InterPro" id="IPR014044">
    <property type="entry name" value="CAP_dom"/>
</dbReference>
<reference evidence="3 4" key="1">
    <citation type="journal article" date="2016" name="Nat. Commun.">
        <title>Thousands of microbial genomes shed light on interconnected biogeochemical processes in an aquifer system.</title>
        <authorList>
            <person name="Anantharaman K."/>
            <person name="Brown C.T."/>
            <person name="Hug L.A."/>
            <person name="Sharon I."/>
            <person name="Castelle C.J."/>
            <person name="Probst A.J."/>
            <person name="Thomas B.C."/>
            <person name="Singh A."/>
            <person name="Wilkins M.J."/>
            <person name="Karaoz U."/>
            <person name="Brodie E.L."/>
            <person name="Williams K.H."/>
            <person name="Hubbard S.S."/>
            <person name="Banfield J.F."/>
        </authorList>
    </citation>
    <scope>NUCLEOTIDE SEQUENCE [LARGE SCALE GENOMIC DNA]</scope>
</reference>
<dbReference type="Gene3D" id="3.40.33.10">
    <property type="entry name" value="CAP"/>
    <property type="match status" value="1"/>
</dbReference>
<feature type="transmembrane region" description="Helical" evidence="1">
    <location>
        <begin position="6"/>
        <end position="24"/>
    </location>
</feature>
<comment type="caution">
    <text evidence="3">The sequence shown here is derived from an EMBL/GenBank/DDBJ whole genome shotgun (WGS) entry which is preliminary data.</text>
</comment>
<dbReference type="CDD" id="cd05379">
    <property type="entry name" value="CAP_bacterial"/>
    <property type="match status" value="1"/>
</dbReference>
<accession>A0A1F6XWW9</accession>
<dbReference type="EMBL" id="MFVK01000032">
    <property type="protein sequence ID" value="OGI98611.1"/>
    <property type="molecule type" value="Genomic_DNA"/>
</dbReference>
<evidence type="ECO:0000313" key="4">
    <source>
        <dbReference type="Proteomes" id="UP000176479"/>
    </source>
</evidence>
<sequence length="292" mass="32741">MNHKFIYSTIVVILLGLGSFFYLWNGARIFYPELLPAQDAATVKAPVKELPEPATKKEVIAPPPIQTAQVEEGAALTRSGIIKFTNDYRILNGLPPLKENALLRSAAEAKVKDMFQYQYFAHESPSGVNVGELVEKTGYDYLAVGENLAEGNFENDEALVKAWILSPGHRANIVNPKYTEIGVAVGQNFWNGRLTWMAVQEFAMPASLCPSPDESLKQQIEVNTIEINTWFALLEAKKAELDSLSKTQWREYNRKVEEYNNLVVEYNALIEETKVLVSAYNSQVSNFNTCVK</sequence>
<evidence type="ECO:0000259" key="2">
    <source>
        <dbReference type="Pfam" id="PF00188"/>
    </source>
</evidence>
<keyword evidence="1" id="KW-1133">Transmembrane helix</keyword>
<dbReference type="AlphaFoldDB" id="A0A1F6XWW9"/>
<dbReference type="Pfam" id="PF00188">
    <property type="entry name" value="CAP"/>
    <property type="match status" value="1"/>
</dbReference>
<dbReference type="SUPFAM" id="SSF55797">
    <property type="entry name" value="PR-1-like"/>
    <property type="match status" value="1"/>
</dbReference>
<gene>
    <name evidence="3" type="ORF">A3H53_01180</name>
</gene>
<dbReference type="PANTHER" id="PTHR31157:SF1">
    <property type="entry name" value="SCP DOMAIN-CONTAINING PROTEIN"/>
    <property type="match status" value="1"/>
</dbReference>
<feature type="domain" description="SCP" evidence="2">
    <location>
        <begin position="84"/>
        <end position="188"/>
    </location>
</feature>
<evidence type="ECO:0000256" key="1">
    <source>
        <dbReference type="SAM" id="Phobius"/>
    </source>
</evidence>
<proteinExistence type="predicted"/>
<keyword evidence="1" id="KW-0812">Transmembrane</keyword>
<evidence type="ECO:0000313" key="3">
    <source>
        <dbReference type="EMBL" id="OGI98611.1"/>
    </source>
</evidence>